<dbReference type="InterPro" id="IPR011051">
    <property type="entry name" value="RmlC_Cupin_sf"/>
</dbReference>
<dbReference type="EMBL" id="JABEXW010001260">
    <property type="protein sequence ID" value="KAF4945118.1"/>
    <property type="molecule type" value="Genomic_DNA"/>
</dbReference>
<comment type="caution">
    <text evidence="1">The sequence shown here is derived from an EMBL/GenBank/DDBJ whole genome shotgun (WGS) entry which is preliminary data.</text>
</comment>
<proteinExistence type="predicted"/>
<reference evidence="1" key="2">
    <citation type="submission" date="2020-05" db="EMBL/GenBank/DDBJ databases">
        <authorList>
            <person name="Kim H.-S."/>
            <person name="Proctor R.H."/>
            <person name="Brown D.W."/>
        </authorList>
    </citation>
    <scope>NUCLEOTIDE SEQUENCE</scope>
    <source>
        <strain evidence="1">NRRL 20472</strain>
    </source>
</reference>
<dbReference type="InterPro" id="IPR014710">
    <property type="entry name" value="RmlC-like_jellyroll"/>
</dbReference>
<dbReference type="OrthoDB" id="4763033at2759"/>
<evidence type="ECO:0000313" key="1">
    <source>
        <dbReference type="EMBL" id="KAF4945118.1"/>
    </source>
</evidence>
<evidence type="ECO:0008006" key="3">
    <source>
        <dbReference type="Google" id="ProtNLM"/>
    </source>
</evidence>
<name>A0A8H4SSS9_9HYPO</name>
<dbReference type="AlphaFoldDB" id="A0A8H4SSS9"/>
<reference evidence="1" key="1">
    <citation type="journal article" date="2020" name="BMC Genomics">
        <title>Correction to: Identification and distribution of gene clusters required for synthesis of sphingolipid metabolism inhibitors in diverse species of the filamentous fungus Fusarium.</title>
        <authorList>
            <person name="Kim H.S."/>
            <person name="Lohmar J.M."/>
            <person name="Busman M."/>
            <person name="Brown D.W."/>
            <person name="Naumann T.A."/>
            <person name="Divon H.H."/>
            <person name="Lysoe E."/>
            <person name="Uhlig S."/>
            <person name="Proctor R.H."/>
        </authorList>
    </citation>
    <scope>NUCLEOTIDE SEQUENCE</scope>
    <source>
        <strain evidence="1">NRRL 20472</strain>
    </source>
</reference>
<dbReference type="SUPFAM" id="SSF51182">
    <property type="entry name" value="RmlC-like cupins"/>
    <property type="match status" value="1"/>
</dbReference>
<gene>
    <name evidence="1" type="ORF">FSARC_14511</name>
</gene>
<keyword evidence="2" id="KW-1185">Reference proteome</keyword>
<dbReference type="Gene3D" id="2.60.120.10">
    <property type="entry name" value="Jelly Rolls"/>
    <property type="match status" value="1"/>
</dbReference>
<organism evidence="1 2">
    <name type="scientific">Fusarium sarcochroum</name>
    <dbReference type="NCBI Taxonomy" id="1208366"/>
    <lineage>
        <taxon>Eukaryota</taxon>
        <taxon>Fungi</taxon>
        <taxon>Dikarya</taxon>
        <taxon>Ascomycota</taxon>
        <taxon>Pezizomycotina</taxon>
        <taxon>Sordariomycetes</taxon>
        <taxon>Hypocreomycetidae</taxon>
        <taxon>Hypocreales</taxon>
        <taxon>Nectriaceae</taxon>
        <taxon>Fusarium</taxon>
        <taxon>Fusarium lateritium species complex</taxon>
    </lineage>
</organism>
<sequence length="221" mass="24633">MPKACAIIEHASGHSSFHSTDYYHSQINMSSERRWDQRRFRLEDSTTLNNGKRTIFIETMTPGTTVPPHFHKRFSETFDLIEGSIMVHSSTQPDLEKLESSASPLQIGKPVTVTPELFHKYKVSDEGHAVLRVILEPGDADFERLLKIMNGLAADNKLEQMGDSLVLMAVVMELSDAHLIGPAKEMLDGVRKDKSDEVAALRAELLAAYDTEEALQGLLGQ</sequence>
<protein>
    <recommendedName>
        <fullName evidence="3">Cupin type-1 domain-containing protein</fullName>
    </recommendedName>
</protein>
<dbReference type="Proteomes" id="UP000622797">
    <property type="component" value="Unassembled WGS sequence"/>
</dbReference>
<evidence type="ECO:0000313" key="2">
    <source>
        <dbReference type="Proteomes" id="UP000622797"/>
    </source>
</evidence>
<accession>A0A8H4SSS9</accession>